<evidence type="ECO:0000313" key="3">
    <source>
        <dbReference type="EMBL" id="AHF08545.1"/>
    </source>
</evidence>
<sequence length="215" mass="24812">MDTAWISMIVAVGLILGFYYTRRQQSFKKYHGHKSSSSVKVKTPRKKNNRSKLRDCAYSRESSISVLSQKLEHKKKKESSRTKKVKTASLLLHPHSLEQAKLQYLANACSFQGLYELLYQASQGSMQKSSQKDLLKAWENKINTTHSQHLEMVWKSSVYSPISVKNADFENVFRVWLKYLKGWGLQRSVEAGEIYWSLNGNILEQCIQDSKKSIN</sequence>
<keyword evidence="2" id="KW-0472">Membrane</keyword>
<dbReference type="RefSeq" id="WP_006717208.1">
    <property type="nucleotide sequence ID" value="NZ_CP007032.1"/>
</dbReference>
<feature type="transmembrane region" description="Helical" evidence="2">
    <location>
        <begin position="6"/>
        <end position="21"/>
    </location>
</feature>
<gene>
    <name evidence="3" type="ORF">DESME_08430</name>
</gene>
<keyword evidence="2" id="KW-1133">Transmembrane helix</keyword>
<dbReference type="OrthoDB" id="1809395at2"/>
<feature type="compositionally biased region" description="Basic residues" evidence="1">
    <location>
        <begin position="42"/>
        <end position="51"/>
    </location>
</feature>
<feature type="region of interest" description="Disordered" evidence="1">
    <location>
        <begin position="31"/>
        <end position="54"/>
    </location>
</feature>
<evidence type="ECO:0000256" key="1">
    <source>
        <dbReference type="SAM" id="MobiDB-lite"/>
    </source>
</evidence>
<dbReference type="AlphaFoldDB" id="W0ECD4"/>
<proteinExistence type="predicted"/>
<evidence type="ECO:0000256" key="2">
    <source>
        <dbReference type="SAM" id="Phobius"/>
    </source>
</evidence>
<dbReference type="HOGENOM" id="CLU_1228296_0_0_9"/>
<dbReference type="Proteomes" id="UP000010847">
    <property type="component" value="Chromosome"/>
</dbReference>
<protein>
    <submittedName>
        <fullName evidence="3">Uncharacterized protein</fullName>
    </submittedName>
</protein>
<organism evidence="3 4">
    <name type="scientific">Desulfitobacterium metallireducens DSM 15288</name>
    <dbReference type="NCBI Taxonomy" id="871968"/>
    <lineage>
        <taxon>Bacteria</taxon>
        <taxon>Bacillati</taxon>
        <taxon>Bacillota</taxon>
        <taxon>Clostridia</taxon>
        <taxon>Eubacteriales</taxon>
        <taxon>Desulfitobacteriaceae</taxon>
        <taxon>Desulfitobacterium</taxon>
    </lineage>
</organism>
<dbReference type="KEGG" id="dmt:DESME_08430"/>
<dbReference type="STRING" id="871968.DESME_08430"/>
<accession>W0ECD4</accession>
<keyword evidence="2" id="KW-0812">Transmembrane</keyword>
<dbReference type="EMBL" id="CP007032">
    <property type="protein sequence ID" value="AHF08545.1"/>
    <property type="molecule type" value="Genomic_DNA"/>
</dbReference>
<reference evidence="3 4" key="1">
    <citation type="submission" date="2013-12" db="EMBL/GenBank/DDBJ databases">
        <authorList>
            <consortium name="DOE Joint Genome Institute"/>
            <person name="Smidt H."/>
            <person name="Huntemann M."/>
            <person name="Han J."/>
            <person name="Chen A."/>
            <person name="Kyrpides N."/>
            <person name="Mavromatis K."/>
            <person name="Markowitz V."/>
            <person name="Palaniappan K."/>
            <person name="Ivanova N."/>
            <person name="Schaumberg A."/>
            <person name="Pati A."/>
            <person name="Liolios K."/>
            <person name="Nordberg H.P."/>
            <person name="Cantor M.N."/>
            <person name="Hua S.X."/>
            <person name="Woyke T."/>
        </authorList>
    </citation>
    <scope>NUCLEOTIDE SEQUENCE [LARGE SCALE GENOMIC DNA]</scope>
    <source>
        <strain evidence="4">DSM 15288</strain>
    </source>
</reference>
<keyword evidence="4" id="KW-1185">Reference proteome</keyword>
<name>W0ECD4_9FIRM</name>
<evidence type="ECO:0000313" key="4">
    <source>
        <dbReference type="Proteomes" id="UP000010847"/>
    </source>
</evidence>